<protein>
    <submittedName>
        <fullName evidence="1">Uncharacterized protein</fullName>
    </submittedName>
</protein>
<evidence type="ECO:0000313" key="2">
    <source>
        <dbReference type="Proteomes" id="UP001148838"/>
    </source>
</evidence>
<dbReference type="Proteomes" id="UP001148838">
    <property type="component" value="Unassembled WGS sequence"/>
</dbReference>
<sequence length="169" mass="18730">MTSYDINIHSQHYPASSHSPETFSWLEYSSHFFPLRRNVHVSAPYNATLILFPEGLRIRELPCIGTAPLKPQPAAGVDPMSYESSISCCKRHAEMYVKATDTAEMCSRLPGNGSFAAFKARPPKGLVTTRGPPPRPINHALARPLDRIPFLLCNLLQFTSTSGQGCSEW</sequence>
<name>A0ABQ8TP09_PERAM</name>
<comment type="caution">
    <text evidence="1">The sequence shown here is derived from an EMBL/GenBank/DDBJ whole genome shotgun (WGS) entry which is preliminary data.</text>
</comment>
<dbReference type="EMBL" id="JAJSOF020000005">
    <property type="protein sequence ID" value="KAJ4448332.1"/>
    <property type="molecule type" value="Genomic_DNA"/>
</dbReference>
<keyword evidence="2" id="KW-1185">Reference proteome</keyword>
<reference evidence="1 2" key="1">
    <citation type="journal article" date="2022" name="Allergy">
        <title>Genome assembly and annotation of Periplaneta americana reveal a comprehensive cockroach allergen profile.</title>
        <authorList>
            <person name="Wang L."/>
            <person name="Xiong Q."/>
            <person name="Saelim N."/>
            <person name="Wang L."/>
            <person name="Nong W."/>
            <person name="Wan A.T."/>
            <person name="Shi M."/>
            <person name="Liu X."/>
            <person name="Cao Q."/>
            <person name="Hui J.H.L."/>
            <person name="Sookrung N."/>
            <person name="Leung T.F."/>
            <person name="Tungtrongchitr A."/>
            <person name="Tsui S.K.W."/>
        </authorList>
    </citation>
    <scope>NUCLEOTIDE SEQUENCE [LARGE SCALE GENOMIC DNA]</scope>
    <source>
        <strain evidence="1">PWHHKU_190912</strain>
    </source>
</reference>
<gene>
    <name evidence="1" type="ORF">ANN_10347</name>
</gene>
<proteinExistence type="predicted"/>
<accession>A0ABQ8TP09</accession>
<organism evidence="1 2">
    <name type="scientific">Periplaneta americana</name>
    <name type="common">American cockroach</name>
    <name type="synonym">Blatta americana</name>
    <dbReference type="NCBI Taxonomy" id="6978"/>
    <lineage>
        <taxon>Eukaryota</taxon>
        <taxon>Metazoa</taxon>
        <taxon>Ecdysozoa</taxon>
        <taxon>Arthropoda</taxon>
        <taxon>Hexapoda</taxon>
        <taxon>Insecta</taxon>
        <taxon>Pterygota</taxon>
        <taxon>Neoptera</taxon>
        <taxon>Polyneoptera</taxon>
        <taxon>Dictyoptera</taxon>
        <taxon>Blattodea</taxon>
        <taxon>Blattoidea</taxon>
        <taxon>Blattidae</taxon>
        <taxon>Blattinae</taxon>
        <taxon>Periplaneta</taxon>
    </lineage>
</organism>
<evidence type="ECO:0000313" key="1">
    <source>
        <dbReference type="EMBL" id="KAJ4448332.1"/>
    </source>
</evidence>